<dbReference type="EMBL" id="AMQM01002270">
    <property type="status" value="NOT_ANNOTATED_CDS"/>
    <property type="molecule type" value="Genomic_DNA"/>
</dbReference>
<dbReference type="CTD" id="20201408"/>
<gene>
    <name evidence="3" type="primary">20201408</name>
    <name evidence="2" type="ORF">HELRODRAFT_166187</name>
</gene>
<dbReference type="RefSeq" id="XP_009031435.1">
    <property type="nucleotide sequence ID" value="XM_009033187.1"/>
</dbReference>
<dbReference type="AlphaFoldDB" id="T1EXV8"/>
<evidence type="ECO:0000313" key="2">
    <source>
        <dbReference type="EMBL" id="ESN90515.1"/>
    </source>
</evidence>
<protein>
    <submittedName>
        <fullName evidence="2 3">Uncharacterized protein</fullName>
    </submittedName>
</protein>
<dbReference type="Proteomes" id="UP000015101">
    <property type="component" value="Unassembled WGS sequence"/>
</dbReference>
<evidence type="ECO:0000313" key="3">
    <source>
        <dbReference type="EnsemblMetazoa" id="HelroP166187"/>
    </source>
</evidence>
<reference evidence="3" key="3">
    <citation type="submission" date="2015-06" db="UniProtKB">
        <authorList>
            <consortium name="EnsemblMetazoa"/>
        </authorList>
    </citation>
    <scope>IDENTIFICATION</scope>
</reference>
<dbReference type="GeneID" id="20201408"/>
<reference evidence="4" key="1">
    <citation type="submission" date="2012-12" db="EMBL/GenBank/DDBJ databases">
        <authorList>
            <person name="Hellsten U."/>
            <person name="Grimwood J."/>
            <person name="Chapman J.A."/>
            <person name="Shapiro H."/>
            <person name="Aerts A."/>
            <person name="Otillar R.P."/>
            <person name="Terry A.Y."/>
            <person name="Boore J.L."/>
            <person name="Simakov O."/>
            <person name="Marletaz F."/>
            <person name="Cho S.-J."/>
            <person name="Edsinger-Gonzales E."/>
            <person name="Havlak P."/>
            <person name="Kuo D.-H."/>
            <person name="Larsson T."/>
            <person name="Lv J."/>
            <person name="Arendt D."/>
            <person name="Savage R."/>
            <person name="Osoegawa K."/>
            <person name="de Jong P."/>
            <person name="Lindberg D.R."/>
            <person name="Seaver E.C."/>
            <person name="Weisblat D.A."/>
            <person name="Putnam N.H."/>
            <person name="Grigoriev I.V."/>
            <person name="Rokhsar D.S."/>
        </authorList>
    </citation>
    <scope>NUCLEOTIDE SEQUENCE</scope>
</reference>
<evidence type="ECO:0000313" key="4">
    <source>
        <dbReference type="Proteomes" id="UP000015101"/>
    </source>
</evidence>
<accession>T1EXV8</accession>
<dbReference type="HOGENOM" id="CLU_1099531_0_0_1"/>
<organism evidence="3 4">
    <name type="scientific">Helobdella robusta</name>
    <name type="common">Californian leech</name>
    <dbReference type="NCBI Taxonomy" id="6412"/>
    <lineage>
        <taxon>Eukaryota</taxon>
        <taxon>Metazoa</taxon>
        <taxon>Spiralia</taxon>
        <taxon>Lophotrochozoa</taxon>
        <taxon>Annelida</taxon>
        <taxon>Clitellata</taxon>
        <taxon>Hirudinea</taxon>
        <taxon>Rhynchobdellida</taxon>
        <taxon>Glossiphoniidae</taxon>
        <taxon>Helobdella</taxon>
    </lineage>
</organism>
<dbReference type="KEGG" id="hro:HELRODRAFT_166187"/>
<sequence length="253" mass="28904">MENLHNTITLGFNENIHAMSSEETTNNNNNNNNYNNSSSNNFNNDVAKSNSELTLTLKSLDTTLKRHTEALLLSDRRFCTLVNNFSSSSSNSNKNIEFDSTQQQPDSLLRFLGNGTMQQIGGSSSARSNVAYQRHNSMQQHSNRDVDKMERKVNTRQQQAKNGHQLLSRSFTNTSASNVLFMNGDLEDIKEDIVRNKKARLDTITLNPNRYSQAHSDKKNFEIKRGSYDDNQLRRHITGVHKRIRMYRTILSA</sequence>
<dbReference type="EnsemblMetazoa" id="HelroT166187">
    <property type="protein sequence ID" value="HelroP166187"/>
    <property type="gene ID" value="HelroG166187"/>
</dbReference>
<reference evidence="2 4" key="2">
    <citation type="journal article" date="2013" name="Nature">
        <title>Insights into bilaterian evolution from three spiralian genomes.</title>
        <authorList>
            <person name="Simakov O."/>
            <person name="Marletaz F."/>
            <person name="Cho S.J."/>
            <person name="Edsinger-Gonzales E."/>
            <person name="Havlak P."/>
            <person name="Hellsten U."/>
            <person name="Kuo D.H."/>
            <person name="Larsson T."/>
            <person name="Lv J."/>
            <person name="Arendt D."/>
            <person name="Savage R."/>
            <person name="Osoegawa K."/>
            <person name="de Jong P."/>
            <person name="Grimwood J."/>
            <person name="Chapman J.A."/>
            <person name="Shapiro H."/>
            <person name="Aerts A."/>
            <person name="Otillar R.P."/>
            <person name="Terry A.Y."/>
            <person name="Boore J.L."/>
            <person name="Grigoriev I.V."/>
            <person name="Lindberg D.R."/>
            <person name="Seaver E.C."/>
            <person name="Weisblat D.A."/>
            <person name="Putnam N.H."/>
            <person name="Rokhsar D.S."/>
        </authorList>
    </citation>
    <scope>NUCLEOTIDE SEQUENCE</scope>
</reference>
<evidence type="ECO:0000256" key="1">
    <source>
        <dbReference type="SAM" id="MobiDB-lite"/>
    </source>
</evidence>
<name>T1EXV8_HELRO</name>
<dbReference type="InParanoid" id="T1EXV8"/>
<feature type="region of interest" description="Disordered" evidence="1">
    <location>
        <begin position="22"/>
        <end position="46"/>
    </location>
</feature>
<dbReference type="EMBL" id="KB097753">
    <property type="protein sequence ID" value="ESN90515.1"/>
    <property type="molecule type" value="Genomic_DNA"/>
</dbReference>
<proteinExistence type="predicted"/>
<feature type="compositionally biased region" description="Low complexity" evidence="1">
    <location>
        <begin position="26"/>
        <end position="44"/>
    </location>
</feature>
<keyword evidence="4" id="KW-1185">Reference proteome</keyword>